<name>A0A9D1D7W7_9FIRM</name>
<evidence type="ECO:0000259" key="2">
    <source>
        <dbReference type="PROSITE" id="PS51704"/>
    </source>
</evidence>
<keyword evidence="1" id="KW-1133">Transmembrane helix</keyword>
<dbReference type="PANTHER" id="PTHR46211">
    <property type="entry name" value="GLYCEROPHOSPHORYL DIESTER PHOSPHODIESTERASE"/>
    <property type="match status" value="1"/>
</dbReference>
<keyword evidence="1" id="KW-0812">Transmembrane</keyword>
<dbReference type="GO" id="GO:0006629">
    <property type="term" value="P:lipid metabolic process"/>
    <property type="evidence" value="ECO:0007669"/>
    <property type="project" value="InterPro"/>
</dbReference>
<reference evidence="3" key="1">
    <citation type="submission" date="2020-10" db="EMBL/GenBank/DDBJ databases">
        <authorList>
            <person name="Gilroy R."/>
        </authorList>
    </citation>
    <scope>NUCLEOTIDE SEQUENCE</scope>
    <source>
        <strain evidence="3">ChiSjej4B22-8148</strain>
    </source>
</reference>
<evidence type="ECO:0000256" key="1">
    <source>
        <dbReference type="SAM" id="Phobius"/>
    </source>
</evidence>
<dbReference type="PROSITE" id="PS51704">
    <property type="entry name" value="GP_PDE"/>
    <property type="match status" value="1"/>
</dbReference>
<dbReference type="InterPro" id="IPR030395">
    <property type="entry name" value="GP_PDE_dom"/>
</dbReference>
<accession>A0A9D1D7W7</accession>
<comment type="caution">
    <text evidence="3">The sequence shown here is derived from an EMBL/GenBank/DDBJ whole genome shotgun (WGS) entry which is preliminary data.</text>
</comment>
<dbReference type="EMBL" id="DVGK01000026">
    <property type="protein sequence ID" value="HIR12615.1"/>
    <property type="molecule type" value="Genomic_DNA"/>
</dbReference>
<dbReference type="Gene3D" id="3.20.20.190">
    <property type="entry name" value="Phosphatidylinositol (PI) phosphodiesterase"/>
    <property type="match status" value="1"/>
</dbReference>
<dbReference type="InterPro" id="IPR017946">
    <property type="entry name" value="PLC-like_Pdiesterase_TIM-brl"/>
</dbReference>
<dbReference type="SUPFAM" id="SSF51695">
    <property type="entry name" value="PLC-like phosphodiesterases"/>
    <property type="match status" value="1"/>
</dbReference>
<reference evidence="3" key="2">
    <citation type="journal article" date="2021" name="PeerJ">
        <title>Extensive microbial diversity within the chicken gut microbiome revealed by metagenomics and culture.</title>
        <authorList>
            <person name="Gilroy R."/>
            <person name="Ravi A."/>
            <person name="Getino M."/>
            <person name="Pursley I."/>
            <person name="Horton D.L."/>
            <person name="Alikhan N.F."/>
            <person name="Baker D."/>
            <person name="Gharbi K."/>
            <person name="Hall N."/>
            <person name="Watson M."/>
            <person name="Adriaenssens E.M."/>
            <person name="Foster-Nyarko E."/>
            <person name="Jarju S."/>
            <person name="Secka A."/>
            <person name="Antonio M."/>
            <person name="Oren A."/>
            <person name="Chaudhuri R.R."/>
            <person name="La Ragione R."/>
            <person name="Hildebrand F."/>
            <person name="Pallen M.J."/>
        </authorList>
    </citation>
    <scope>NUCLEOTIDE SEQUENCE</scope>
    <source>
        <strain evidence="3">ChiSjej4B22-8148</strain>
    </source>
</reference>
<dbReference type="AlphaFoldDB" id="A0A9D1D7W7"/>
<evidence type="ECO:0000313" key="4">
    <source>
        <dbReference type="Proteomes" id="UP000886757"/>
    </source>
</evidence>
<dbReference type="GO" id="GO:0008081">
    <property type="term" value="F:phosphoric diester hydrolase activity"/>
    <property type="evidence" value="ECO:0007669"/>
    <property type="project" value="InterPro"/>
</dbReference>
<feature type="domain" description="GP-PDE" evidence="2">
    <location>
        <begin position="32"/>
        <end position="267"/>
    </location>
</feature>
<sequence>MKTEAGWMLGAIGAYIFAIMPRIKRKPRRWKKVYYAHRGLFDNRSDAPENTLRAFQKAMEAGYGIEMDLQLTKDEQVVVFHDTDMKRVCGVPGRICDYTYEDLRNFSVYGTDQKIPLFKEALELVDGRVPLIIELKYRNFSNRICEKADEFLKDYKGEYCIESFHPWALMWYRKHRPEIRRGQLAMNFQRQEGNYSPEQIVVRHLLTNFLGRPDFIAYDIRDKEALSKNICRKLFKCPSVAWTVRSPRQLEQSRPYYDYFIFEGFRP</sequence>
<protein>
    <submittedName>
        <fullName evidence="3">Glycerophosphodiester phosphodiesterase</fullName>
    </submittedName>
</protein>
<gene>
    <name evidence="3" type="ORF">IAB31_01675</name>
</gene>
<keyword evidence="1" id="KW-0472">Membrane</keyword>
<dbReference type="Proteomes" id="UP000886757">
    <property type="component" value="Unassembled WGS sequence"/>
</dbReference>
<feature type="transmembrane region" description="Helical" evidence="1">
    <location>
        <begin position="6"/>
        <end position="23"/>
    </location>
</feature>
<dbReference type="Pfam" id="PF03009">
    <property type="entry name" value="GDPD"/>
    <property type="match status" value="1"/>
</dbReference>
<organism evidence="3 4">
    <name type="scientific">Candidatus Choladousia intestinavium</name>
    <dbReference type="NCBI Taxonomy" id="2840727"/>
    <lineage>
        <taxon>Bacteria</taxon>
        <taxon>Bacillati</taxon>
        <taxon>Bacillota</taxon>
        <taxon>Clostridia</taxon>
        <taxon>Lachnospirales</taxon>
        <taxon>Lachnospiraceae</taxon>
        <taxon>Lachnospiraceae incertae sedis</taxon>
        <taxon>Candidatus Choladousia</taxon>
    </lineage>
</organism>
<evidence type="ECO:0000313" key="3">
    <source>
        <dbReference type="EMBL" id="HIR12615.1"/>
    </source>
</evidence>
<proteinExistence type="predicted"/>
<dbReference type="PANTHER" id="PTHR46211:SF14">
    <property type="entry name" value="GLYCEROPHOSPHODIESTER PHOSPHODIESTERASE"/>
    <property type="match status" value="1"/>
</dbReference>